<dbReference type="Pfam" id="PF00691">
    <property type="entry name" value="OmpA"/>
    <property type="match status" value="1"/>
</dbReference>
<protein>
    <submittedName>
        <fullName evidence="7">OmpA/MotB domain protein</fullName>
    </submittedName>
</protein>
<evidence type="ECO:0000313" key="8">
    <source>
        <dbReference type="Proteomes" id="UP000002484"/>
    </source>
</evidence>
<organism evidence="7 8">
    <name type="scientific">Pseudofrankia inefficax (strain DSM 45817 / CECT 9037 / DDB 130130 / EuI1c)</name>
    <name type="common">Frankia inefficax</name>
    <dbReference type="NCBI Taxonomy" id="298654"/>
    <lineage>
        <taxon>Bacteria</taxon>
        <taxon>Bacillati</taxon>
        <taxon>Actinomycetota</taxon>
        <taxon>Actinomycetes</taxon>
        <taxon>Frankiales</taxon>
        <taxon>Frankiaceae</taxon>
        <taxon>Pseudofrankia</taxon>
    </lineage>
</organism>
<dbReference type="SUPFAM" id="SSF103088">
    <property type="entry name" value="OmpA-like"/>
    <property type="match status" value="1"/>
</dbReference>
<evidence type="ECO:0000259" key="6">
    <source>
        <dbReference type="PROSITE" id="PS51123"/>
    </source>
</evidence>
<evidence type="ECO:0000256" key="3">
    <source>
        <dbReference type="ARBA" id="ARBA00023237"/>
    </source>
</evidence>
<dbReference type="SUPFAM" id="SSF53300">
    <property type="entry name" value="vWA-like"/>
    <property type="match status" value="1"/>
</dbReference>
<dbReference type="Gene3D" id="3.30.1330.60">
    <property type="entry name" value="OmpA-like domain"/>
    <property type="match status" value="1"/>
</dbReference>
<keyword evidence="3" id="KW-0998">Cell outer membrane</keyword>
<accession>E3IZ37</accession>
<dbReference type="GO" id="GO:0009279">
    <property type="term" value="C:cell outer membrane"/>
    <property type="evidence" value="ECO:0007669"/>
    <property type="project" value="UniProtKB-SubCell"/>
</dbReference>
<dbReference type="KEGG" id="fri:FraEuI1c_2281"/>
<dbReference type="STRING" id="298654.FraEuI1c_2281"/>
<dbReference type="PRINTS" id="PR01021">
    <property type="entry name" value="OMPADOMAIN"/>
</dbReference>
<evidence type="ECO:0000256" key="1">
    <source>
        <dbReference type="ARBA" id="ARBA00004442"/>
    </source>
</evidence>
<dbReference type="PANTHER" id="PTHR30329">
    <property type="entry name" value="STATOR ELEMENT OF FLAGELLAR MOTOR COMPLEX"/>
    <property type="match status" value="1"/>
</dbReference>
<dbReference type="eggNOG" id="COG2885">
    <property type="taxonomic scope" value="Bacteria"/>
</dbReference>
<proteinExistence type="predicted"/>
<dbReference type="InterPro" id="IPR050330">
    <property type="entry name" value="Bact_OuterMem_StrucFunc"/>
</dbReference>
<dbReference type="InterPro" id="IPR006664">
    <property type="entry name" value="OMP_bac"/>
</dbReference>
<comment type="subcellular location">
    <subcellularLocation>
        <location evidence="1">Cell outer membrane</location>
    </subcellularLocation>
</comment>
<name>E3IZ37_PSEI1</name>
<evidence type="ECO:0000313" key="7">
    <source>
        <dbReference type="EMBL" id="ADP80320.1"/>
    </source>
</evidence>
<gene>
    <name evidence="7" type="ordered locus">FraEuI1c_2281</name>
</gene>
<dbReference type="InParanoid" id="E3IZ37"/>
<keyword evidence="8" id="KW-1185">Reference proteome</keyword>
<dbReference type="Proteomes" id="UP000002484">
    <property type="component" value="Chromosome"/>
</dbReference>
<feature type="compositionally biased region" description="Basic and acidic residues" evidence="5">
    <location>
        <begin position="422"/>
        <end position="434"/>
    </location>
</feature>
<dbReference type="eggNOG" id="COG2304">
    <property type="taxonomic scope" value="Bacteria"/>
</dbReference>
<evidence type="ECO:0000256" key="4">
    <source>
        <dbReference type="PROSITE-ProRule" id="PRU00473"/>
    </source>
</evidence>
<dbReference type="PANTHER" id="PTHR30329:SF21">
    <property type="entry name" value="LIPOPROTEIN YIAD-RELATED"/>
    <property type="match status" value="1"/>
</dbReference>
<reference evidence="7 8" key="1">
    <citation type="submission" date="2010-10" db="EMBL/GenBank/DDBJ databases">
        <title>Complete sequence of Frankia sp. EuI1c.</title>
        <authorList>
            <consortium name="US DOE Joint Genome Institute"/>
            <person name="Lucas S."/>
            <person name="Copeland A."/>
            <person name="Lapidus A."/>
            <person name="Cheng J.-F."/>
            <person name="Bruce D."/>
            <person name="Goodwin L."/>
            <person name="Pitluck S."/>
            <person name="Chertkov O."/>
            <person name="Detter J.C."/>
            <person name="Han C."/>
            <person name="Tapia R."/>
            <person name="Land M."/>
            <person name="Hauser L."/>
            <person name="Jeffries C."/>
            <person name="Kyrpides N."/>
            <person name="Ivanova N."/>
            <person name="Mikhailova N."/>
            <person name="Beauchemin N."/>
            <person name="Sen A."/>
            <person name="Sur S.A."/>
            <person name="Gtari M."/>
            <person name="Wall L."/>
            <person name="Tisa L."/>
            <person name="Woyke T."/>
        </authorList>
    </citation>
    <scope>NUCLEOTIDE SEQUENCE [LARGE SCALE GENOMIC DNA]</scope>
    <source>
        <strain evidence="8">DSM 45817 / CECT 9037 / EuI1c</strain>
    </source>
</reference>
<dbReference type="AlphaFoldDB" id="E3IZ37"/>
<dbReference type="PROSITE" id="PS51123">
    <property type="entry name" value="OMPA_2"/>
    <property type="match status" value="1"/>
</dbReference>
<evidence type="ECO:0000256" key="5">
    <source>
        <dbReference type="SAM" id="MobiDB-lite"/>
    </source>
</evidence>
<sequence length="452" mass="45163">MSEPRRRHSSSRAVATALVGRRFGGLVLVGVLGLTALSACGGAAGGGAAGAGAAGAGAADAAGGGTSVATACAGRNTATASGAVKGATVLLLDRTVSARGPGALDAAAAMVPEVRAAVDRGDVVSVAGFDGSSATLSWRTVATAFDGDATQASYDRARSRACLNAAVRSAWQGAPQAVGTDVLGAMYQAALLLHQAPAGRRHLVVATDGLVNVGCASVLDASFQGSPAPTVQACAQTRELPDLSGTTVILNGVGHPASSQPQPSSSGQLVWLTTLWQQLCAAARAAQCSVLSNVTASETAIPAENGAADEPVDFPAQPRPRPAGTGVFTVSLPDQVLFARDSNDLSPDADLTLTAVVSEVRGLRGSVVNVIGHTDTTGTDAYNRLLSKSRADAVADALVARGLPVASRTGAGSSIPGPGCGPEHRPDGTDDERAMRCDRRVELVIAVPPEGN</sequence>
<dbReference type="HOGENOM" id="CLU_637626_0_0_11"/>
<dbReference type="InterPro" id="IPR006665">
    <property type="entry name" value="OmpA-like"/>
</dbReference>
<evidence type="ECO:0000256" key="2">
    <source>
        <dbReference type="ARBA" id="ARBA00023136"/>
    </source>
</evidence>
<feature type="region of interest" description="Disordered" evidence="5">
    <location>
        <begin position="408"/>
        <end position="434"/>
    </location>
</feature>
<keyword evidence="2 4" id="KW-0472">Membrane</keyword>
<dbReference type="EMBL" id="CP002299">
    <property type="protein sequence ID" value="ADP80320.1"/>
    <property type="molecule type" value="Genomic_DNA"/>
</dbReference>
<dbReference type="Gene3D" id="3.40.50.410">
    <property type="entry name" value="von Willebrand factor, type A domain"/>
    <property type="match status" value="1"/>
</dbReference>
<dbReference type="InterPro" id="IPR036465">
    <property type="entry name" value="vWFA_dom_sf"/>
</dbReference>
<dbReference type="InterPro" id="IPR036737">
    <property type="entry name" value="OmpA-like_sf"/>
</dbReference>
<feature type="domain" description="OmpA-like" evidence="6">
    <location>
        <begin position="325"/>
        <end position="449"/>
    </location>
</feature>